<dbReference type="GO" id="GO:0008422">
    <property type="term" value="F:beta-glucosidase activity"/>
    <property type="evidence" value="ECO:0007669"/>
    <property type="project" value="TreeGrafter"/>
</dbReference>
<evidence type="ECO:0000313" key="6">
    <source>
        <dbReference type="Proteomes" id="UP001374584"/>
    </source>
</evidence>
<dbReference type="PANTHER" id="PTHR10353:SF208">
    <property type="entry name" value="GLYCOSIDE HYDROLASE FAMILY 1 PROTEIN"/>
    <property type="match status" value="1"/>
</dbReference>
<dbReference type="InterPro" id="IPR001360">
    <property type="entry name" value="Glyco_hydro_1"/>
</dbReference>
<evidence type="ECO:0000313" key="5">
    <source>
        <dbReference type="EMBL" id="KAK7373950.1"/>
    </source>
</evidence>
<dbReference type="Proteomes" id="UP001374584">
    <property type="component" value="Unassembled WGS sequence"/>
</dbReference>
<dbReference type="AlphaFoldDB" id="A0AAN9NIV8"/>
<dbReference type="SUPFAM" id="SSF51445">
    <property type="entry name" value="(Trans)glycosidases"/>
    <property type="match status" value="1"/>
</dbReference>
<keyword evidence="2" id="KW-0378">Hydrolase</keyword>
<dbReference type="InterPro" id="IPR017853">
    <property type="entry name" value="GH"/>
</dbReference>
<evidence type="ECO:0000256" key="1">
    <source>
        <dbReference type="ARBA" id="ARBA00010838"/>
    </source>
</evidence>
<dbReference type="PRINTS" id="PR00131">
    <property type="entry name" value="GLHYDRLASE1"/>
</dbReference>
<protein>
    <recommendedName>
        <fullName evidence="7">Beta-glucosidase</fullName>
    </recommendedName>
</protein>
<proteinExistence type="inferred from homology"/>
<dbReference type="Gene3D" id="3.20.20.80">
    <property type="entry name" value="Glycosidases"/>
    <property type="match status" value="3"/>
</dbReference>
<name>A0AAN9NIV8_PHACN</name>
<feature type="chain" id="PRO_5042818202" description="Beta-glucosidase" evidence="4">
    <location>
        <begin position="31"/>
        <end position="405"/>
    </location>
</feature>
<reference evidence="5 6" key="1">
    <citation type="submission" date="2024-01" db="EMBL/GenBank/DDBJ databases">
        <title>The genomes of 5 underutilized Papilionoideae crops provide insights into root nodulation and disease resistanc.</title>
        <authorList>
            <person name="Jiang F."/>
        </authorList>
    </citation>
    <scope>NUCLEOTIDE SEQUENCE [LARGE SCALE GENOMIC DNA]</scope>
    <source>
        <strain evidence="5">JINMINGXINNONG_FW02</strain>
        <tissue evidence="5">Leaves</tissue>
    </source>
</reference>
<sequence length="405" mass="45967">MERTRLMLLMSKVFAVIELVLVIVHHGAHALSRDQFPPDFVFGASTSAYQVEGAANEDGRKPSIWDTFSHSGNGNKYAGDGDVACDHYHKYKEDVKLMANMGLEGYRFSISWSRLIPDGRGQVNPKGLLFYNNLIDELISKGIEAHVTLNHWDLPQALEDEYGGWGMQHGLIGFNLLLLGFLPQTNSTADIMAVQRVQDFYVGWFMNPFRFGDYPDIMKKNAGSRLPSFTQKESNLVKGSIDFLGINFYYSLYVKDSPGNLQKENRDYLEDVAVKFQCEQTAHNSSLDDWSRVNFLHAYIGSIVDALRSGLNVKGYFVWSFMDVFEIGTGYEAGYGLYYVDRNDPNLRRQPKLSAEWYSNFLKGKRMNPKITKETEKIVASVLSHNPWLHSATLTNQNKFGIQGE</sequence>
<comment type="similarity">
    <text evidence="1 3">Belongs to the glycosyl hydrolase 1 family.</text>
</comment>
<comment type="caution">
    <text evidence="5">The sequence shown here is derived from an EMBL/GenBank/DDBJ whole genome shotgun (WGS) entry which is preliminary data.</text>
</comment>
<accession>A0AAN9NIV8</accession>
<evidence type="ECO:0008006" key="7">
    <source>
        <dbReference type="Google" id="ProtNLM"/>
    </source>
</evidence>
<evidence type="ECO:0000256" key="2">
    <source>
        <dbReference type="ARBA" id="ARBA00022801"/>
    </source>
</evidence>
<dbReference type="PANTHER" id="PTHR10353">
    <property type="entry name" value="GLYCOSYL HYDROLASE"/>
    <property type="match status" value="1"/>
</dbReference>
<dbReference type="EMBL" id="JAYMYR010000003">
    <property type="protein sequence ID" value="KAK7373950.1"/>
    <property type="molecule type" value="Genomic_DNA"/>
</dbReference>
<keyword evidence="4" id="KW-0732">Signal</keyword>
<feature type="signal peptide" evidence="4">
    <location>
        <begin position="1"/>
        <end position="30"/>
    </location>
</feature>
<dbReference type="GO" id="GO:0005975">
    <property type="term" value="P:carbohydrate metabolic process"/>
    <property type="evidence" value="ECO:0007669"/>
    <property type="project" value="InterPro"/>
</dbReference>
<dbReference type="Pfam" id="PF00232">
    <property type="entry name" value="Glyco_hydro_1"/>
    <property type="match status" value="3"/>
</dbReference>
<organism evidence="5 6">
    <name type="scientific">Phaseolus coccineus</name>
    <name type="common">Scarlet runner bean</name>
    <name type="synonym">Phaseolus multiflorus</name>
    <dbReference type="NCBI Taxonomy" id="3886"/>
    <lineage>
        <taxon>Eukaryota</taxon>
        <taxon>Viridiplantae</taxon>
        <taxon>Streptophyta</taxon>
        <taxon>Embryophyta</taxon>
        <taxon>Tracheophyta</taxon>
        <taxon>Spermatophyta</taxon>
        <taxon>Magnoliopsida</taxon>
        <taxon>eudicotyledons</taxon>
        <taxon>Gunneridae</taxon>
        <taxon>Pentapetalae</taxon>
        <taxon>rosids</taxon>
        <taxon>fabids</taxon>
        <taxon>Fabales</taxon>
        <taxon>Fabaceae</taxon>
        <taxon>Papilionoideae</taxon>
        <taxon>50 kb inversion clade</taxon>
        <taxon>NPAAA clade</taxon>
        <taxon>indigoferoid/millettioid clade</taxon>
        <taxon>Phaseoleae</taxon>
        <taxon>Phaseolus</taxon>
    </lineage>
</organism>
<dbReference type="PROSITE" id="PS00653">
    <property type="entry name" value="GLYCOSYL_HYDROL_F1_2"/>
    <property type="match status" value="1"/>
</dbReference>
<dbReference type="InterPro" id="IPR033132">
    <property type="entry name" value="GH_1_N_CS"/>
</dbReference>
<evidence type="ECO:0000256" key="4">
    <source>
        <dbReference type="SAM" id="SignalP"/>
    </source>
</evidence>
<evidence type="ECO:0000256" key="3">
    <source>
        <dbReference type="RuleBase" id="RU003690"/>
    </source>
</evidence>
<keyword evidence="6" id="KW-1185">Reference proteome</keyword>
<gene>
    <name evidence="5" type="ORF">VNO80_07372</name>
</gene>